<name>A0ABY4CWU7_9BACT</name>
<dbReference type="SUPFAM" id="SSF53756">
    <property type="entry name" value="UDP-Glycosyltransferase/glycogen phosphorylase"/>
    <property type="match status" value="1"/>
</dbReference>
<dbReference type="Proteomes" id="UP000831113">
    <property type="component" value="Chromosome"/>
</dbReference>
<evidence type="ECO:0000259" key="1">
    <source>
        <dbReference type="Pfam" id="PF13579"/>
    </source>
</evidence>
<keyword evidence="3" id="KW-1185">Reference proteome</keyword>
<dbReference type="InterPro" id="IPR028098">
    <property type="entry name" value="Glyco_trans_4-like_N"/>
</dbReference>
<keyword evidence="2" id="KW-0328">Glycosyltransferase</keyword>
<evidence type="ECO:0000313" key="3">
    <source>
        <dbReference type="Proteomes" id="UP000831113"/>
    </source>
</evidence>
<dbReference type="RefSeq" id="WP_243797931.1">
    <property type="nucleotide sequence ID" value="NZ_CP094669.1"/>
</dbReference>
<gene>
    <name evidence="2" type="ORF">MTX78_20610</name>
</gene>
<feature type="domain" description="Glycosyltransferase subfamily 4-like N-terminal" evidence="1">
    <location>
        <begin position="82"/>
        <end position="202"/>
    </location>
</feature>
<keyword evidence="2" id="KW-0808">Transferase</keyword>
<dbReference type="PANTHER" id="PTHR45947">
    <property type="entry name" value="SULFOQUINOVOSYL TRANSFERASE SQD2"/>
    <property type="match status" value="1"/>
</dbReference>
<dbReference type="GO" id="GO:0016757">
    <property type="term" value="F:glycosyltransferase activity"/>
    <property type="evidence" value="ECO:0007669"/>
    <property type="project" value="UniProtKB-KW"/>
</dbReference>
<evidence type="ECO:0000313" key="2">
    <source>
        <dbReference type="EMBL" id="UOG74507.1"/>
    </source>
</evidence>
<protein>
    <submittedName>
        <fullName evidence="2">Glycosyltransferase</fullName>
        <ecNumber evidence="2">2.4.-.-</ecNumber>
    </submittedName>
</protein>
<sequence>MKLRVLHLPKWYPNRYDDQDGDFVARHIAAIAQTPSATEPLQTAVVFAAVARGPLTSLIEEEVELNVLVPTWRYYYRAQLTGIGWLDRPLKLLLWLVCIRCGMRAARRYWDGQRPTIVHAHIMLRTGAVALWLKWWHRIPYLITENWTIFLPANASRLGWLQGRIAALLVRQAAAFTPVSEDLRLALARLGGTATRTVIIPNVVDTNLFHLPENPQARQGLLNVAAFNEQAKNLSGILRTVARLRTTHPALPLHLRIAGYGVAEAQMHQLATDLGLLADGTVEFLGKLSSIEVAEEMRRAQVFVLFSNYENLPCVLIEAQASGLPAVATRVNGVPELLPDDGSKGILVPAGDEDALAQALLAVLQAPATRFDANTMRAAAVARFSYPAVGQAFRQLYQQILT</sequence>
<dbReference type="Pfam" id="PF13579">
    <property type="entry name" value="Glyco_trans_4_4"/>
    <property type="match status" value="1"/>
</dbReference>
<proteinExistence type="predicted"/>
<dbReference type="EMBL" id="CP094669">
    <property type="protein sequence ID" value="UOG74507.1"/>
    <property type="molecule type" value="Genomic_DNA"/>
</dbReference>
<dbReference type="Gene3D" id="3.40.50.2000">
    <property type="entry name" value="Glycogen Phosphorylase B"/>
    <property type="match status" value="2"/>
</dbReference>
<dbReference type="InterPro" id="IPR050194">
    <property type="entry name" value="Glycosyltransferase_grp1"/>
</dbReference>
<organism evidence="2 3">
    <name type="scientific">Hymenobacter tibetensis</name>
    <dbReference type="NCBI Taxonomy" id="497967"/>
    <lineage>
        <taxon>Bacteria</taxon>
        <taxon>Pseudomonadati</taxon>
        <taxon>Bacteroidota</taxon>
        <taxon>Cytophagia</taxon>
        <taxon>Cytophagales</taxon>
        <taxon>Hymenobacteraceae</taxon>
        <taxon>Hymenobacter</taxon>
    </lineage>
</organism>
<accession>A0ABY4CWU7</accession>
<dbReference type="PANTHER" id="PTHR45947:SF15">
    <property type="entry name" value="TEICHURONIC ACID BIOSYNTHESIS GLYCOSYLTRANSFERASE TUAC-RELATED"/>
    <property type="match status" value="1"/>
</dbReference>
<reference evidence="2 3" key="1">
    <citation type="submission" date="2022-03" db="EMBL/GenBank/DDBJ databases">
        <title>Hymenobactersp. isolated from the air.</title>
        <authorList>
            <person name="Won M."/>
            <person name="Kwon S.-W."/>
        </authorList>
    </citation>
    <scope>NUCLEOTIDE SEQUENCE [LARGE SCALE GENOMIC DNA]</scope>
    <source>
        <strain evidence="2 3">KACC 21982</strain>
    </source>
</reference>
<dbReference type="Pfam" id="PF13692">
    <property type="entry name" value="Glyco_trans_1_4"/>
    <property type="match status" value="1"/>
</dbReference>
<dbReference type="EC" id="2.4.-.-" evidence="2"/>